<evidence type="ECO:0000313" key="2">
    <source>
        <dbReference type="Proteomes" id="UP000177583"/>
    </source>
</evidence>
<evidence type="ECO:0000313" key="1">
    <source>
        <dbReference type="EMBL" id="OGH03869.1"/>
    </source>
</evidence>
<accession>A0A1F6H0K1</accession>
<dbReference type="Proteomes" id="UP000177583">
    <property type="component" value="Unassembled WGS sequence"/>
</dbReference>
<name>A0A1F6H0K1_9PROT</name>
<comment type="caution">
    <text evidence="1">The sequence shown here is derived from an EMBL/GenBank/DDBJ whole genome shotgun (WGS) entry which is preliminary data.</text>
</comment>
<proteinExistence type="predicted"/>
<sequence length="132" mass="14945">MLSRFVFFWIHFGFDKSICLPFPTFTGCSASIHETALGFPAWCRRTCKTGQIAESCLGFPRFVLGLAPGFGGGFLPCRFWFLGQRPKTLRFVSHPWDCRPTLDRPRSFLRGETGAVFLRYAKAALWVLVEGT</sequence>
<dbReference type="EMBL" id="MFNF01000011">
    <property type="protein sequence ID" value="OGH03869.1"/>
    <property type="molecule type" value="Genomic_DNA"/>
</dbReference>
<dbReference type="PROSITE" id="PS51257">
    <property type="entry name" value="PROKAR_LIPOPROTEIN"/>
    <property type="match status" value="1"/>
</dbReference>
<reference evidence="1 2" key="1">
    <citation type="journal article" date="2016" name="Nat. Commun.">
        <title>Thousands of microbial genomes shed light on interconnected biogeochemical processes in an aquifer system.</title>
        <authorList>
            <person name="Anantharaman K."/>
            <person name="Brown C.T."/>
            <person name="Hug L.A."/>
            <person name="Sharon I."/>
            <person name="Castelle C.J."/>
            <person name="Probst A.J."/>
            <person name="Thomas B.C."/>
            <person name="Singh A."/>
            <person name="Wilkins M.J."/>
            <person name="Karaoz U."/>
            <person name="Brodie E.L."/>
            <person name="Williams K.H."/>
            <person name="Hubbard S.S."/>
            <person name="Banfield J.F."/>
        </authorList>
    </citation>
    <scope>NUCLEOTIDE SEQUENCE [LARGE SCALE GENOMIC DNA]</scope>
</reference>
<protein>
    <submittedName>
        <fullName evidence="1">Uncharacterized protein</fullName>
    </submittedName>
</protein>
<gene>
    <name evidence="1" type="ORF">A2557_12075</name>
</gene>
<dbReference type="AlphaFoldDB" id="A0A1F6H0K1"/>
<organism evidence="1 2">
    <name type="scientific">Candidatus Lambdaproteobacteria bacterium RIFOXYD2_FULL_56_26</name>
    <dbReference type="NCBI Taxonomy" id="1817773"/>
    <lineage>
        <taxon>Bacteria</taxon>
        <taxon>Pseudomonadati</taxon>
        <taxon>Pseudomonadota</taxon>
        <taxon>Candidatus Lambdaproteobacteria</taxon>
    </lineage>
</organism>